<sequence>MHHKSEPLSRRFGRVFSVLALTLLSFSGMAAPSPLEGRWDITIDVDGKPAPGWLEVRHSGHHTLIGQFVCVVGSARPISVVHTKDNTFQFAIPPQWENGTADLKVEGAINGEKLSGKLTTPEGKTHNWTGVRAPVLRRTAQPVWGKPVKLTDGNQMTAWHAEGTNQWIAENGILRSPKSGANLVTHEKFNDFKLHVEFRIPKGSNSGVYLRGRYEVQVTDSKGMEPALDQMGAIYGFLMPNEMAAKDAGEWNSYDITLIGRTVTIVANGKTVICNQEIPGITGGAIDAHEGEPGPLLIQGDHGPVEYRNIVITPAK</sequence>
<dbReference type="Gene3D" id="2.60.120.560">
    <property type="entry name" value="Exo-inulinase, domain 1"/>
    <property type="match status" value="1"/>
</dbReference>
<protein>
    <recommendedName>
        <fullName evidence="2">3-keto-alpha-glucoside-1,2-lyase/3-keto-2-hydroxy-glucal hydratase domain-containing protein</fullName>
    </recommendedName>
</protein>
<evidence type="ECO:0000313" key="3">
    <source>
        <dbReference type="EMBL" id="SDL29056.1"/>
    </source>
</evidence>
<dbReference type="AlphaFoldDB" id="A0A1G9IVG4"/>
<dbReference type="Proteomes" id="UP000198901">
    <property type="component" value="Unassembled WGS sequence"/>
</dbReference>
<gene>
    <name evidence="3" type="ORF">SAMN04488090_0635</name>
</gene>
<evidence type="ECO:0000256" key="1">
    <source>
        <dbReference type="SAM" id="SignalP"/>
    </source>
</evidence>
<dbReference type="RefSeq" id="WP_093197868.1">
    <property type="nucleotide sequence ID" value="NZ_FNGS01000001.1"/>
</dbReference>
<dbReference type="Pfam" id="PF06439">
    <property type="entry name" value="3keto-disac_hyd"/>
    <property type="match status" value="1"/>
</dbReference>
<dbReference type="EMBL" id="FNGS01000001">
    <property type="protein sequence ID" value="SDL29056.1"/>
    <property type="molecule type" value="Genomic_DNA"/>
</dbReference>
<dbReference type="InterPro" id="IPR010496">
    <property type="entry name" value="AL/BT2_dom"/>
</dbReference>
<reference evidence="3 4" key="1">
    <citation type="submission" date="2016-10" db="EMBL/GenBank/DDBJ databases">
        <authorList>
            <person name="de Groot N.N."/>
        </authorList>
    </citation>
    <scope>NUCLEOTIDE SEQUENCE [LARGE SCALE GENOMIC DNA]</scope>
    <source>
        <strain evidence="3 4">DSM 21668</strain>
    </source>
</reference>
<dbReference type="STRING" id="563176.SAMN04488090_0635"/>
<dbReference type="OrthoDB" id="190957at2"/>
<accession>A0A1G9IVG4</accession>
<keyword evidence="1" id="KW-0732">Signal</keyword>
<proteinExistence type="predicted"/>
<feature type="domain" description="3-keto-alpha-glucoside-1,2-lyase/3-keto-2-hydroxy-glucal hydratase" evidence="2">
    <location>
        <begin position="148"/>
        <end position="312"/>
    </location>
</feature>
<feature type="signal peptide" evidence="1">
    <location>
        <begin position="1"/>
        <end position="30"/>
    </location>
</feature>
<feature type="chain" id="PRO_5011501249" description="3-keto-alpha-glucoside-1,2-lyase/3-keto-2-hydroxy-glucal hydratase domain-containing protein" evidence="1">
    <location>
        <begin position="31"/>
        <end position="316"/>
    </location>
</feature>
<keyword evidence="4" id="KW-1185">Reference proteome</keyword>
<evidence type="ECO:0000259" key="2">
    <source>
        <dbReference type="Pfam" id="PF06439"/>
    </source>
</evidence>
<organism evidence="3 4">
    <name type="scientific">Siphonobacter aquaeclarae</name>
    <dbReference type="NCBI Taxonomy" id="563176"/>
    <lineage>
        <taxon>Bacteria</taxon>
        <taxon>Pseudomonadati</taxon>
        <taxon>Bacteroidota</taxon>
        <taxon>Cytophagia</taxon>
        <taxon>Cytophagales</taxon>
        <taxon>Cytophagaceae</taxon>
        <taxon>Siphonobacter</taxon>
    </lineage>
</organism>
<evidence type="ECO:0000313" key="4">
    <source>
        <dbReference type="Proteomes" id="UP000198901"/>
    </source>
</evidence>
<name>A0A1G9IVG4_9BACT</name>
<dbReference type="GO" id="GO:0016787">
    <property type="term" value="F:hydrolase activity"/>
    <property type="evidence" value="ECO:0007669"/>
    <property type="project" value="InterPro"/>
</dbReference>